<protein>
    <submittedName>
        <fullName evidence="6">Methyl-accepting chemotaxis protein</fullName>
    </submittedName>
</protein>
<dbReference type="RefSeq" id="WP_235119103.1">
    <property type="nucleotide sequence ID" value="NZ_CP090978.1"/>
</dbReference>
<evidence type="ECO:0000256" key="3">
    <source>
        <dbReference type="SAM" id="Coils"/>
    </source>
</evidence>
<dbReference type="Gene3D" id="1.10.287.950">
    <property type="entry name" value="Methyl-accepting chemotaxis protein"/>
    <property type="match status" value="1"/>
</dbReference>
<dbReference type="SUPFAM" id="SSF58104">
    <property type="entry name" value="Methyl-accepting chemotaxis protein (MCP) signaling domain"/>
    <property type="match status" value="1"/>
</dbReference>
<dbReference type="SMART" id="SM00283">
    <property type="entry name" value="MA"/>
    <property type="match status" value="1"/>
</dbReference>
<keyword evidence="7" id="KW-1185">Reference proteome</keyword>
<keyword evidence="4" id="KW-0812">Transmembrane</keyword>
<gene>
    <name evidence="6" type="ORF">L0M14_24735</name>
</gene>
<evidence type="ECO:0000256" key="1">
    <source>
        <dbReference type="ARBA" id="ARBA00023224"/>
    </source>
</evidence>
<dbReference type="PROSITE" id="PS50111">
    <property type="entry name" value="CHEMOTAXIS_TRANSDUC_2"/>
    <property type="match status" value="1"/>
</dbReference>
<evidence type="ECO:0000259" key="5">
    <source>
        <dbReference type="PROSITE" id="PS50111"/>
    </source>
</evidence>
<feature type="coiled-coil region" evidence="3">
    <location>
        <begin position="78"/>
        <end position="112"/>
    </location>
</feature>
<keyword evidence="4" id="KW-1133">Transmembrane helix</keyword>
<evidence type="ECO:0000256" key="2">
    <source>
        <dbReference type="PROSITE-ProRule" id="PRU00284"/>
    </source>
</evidence>
<keyword evidence="1 2" id="KW-0807">Transducer</keyword>
<keyword evidence="3" id="KW-0175">Coiled coil</keyword>
<evidence type="ECO:0000256" key="4">
    <source>
        <dbReference type="SAM" id="Phobius"/>
    </source>
</evidence>
<feature type="domain" description="Methyl-accepting transducer" evidence="5">
    <location>
        <begin position="126"/>
        <end position="376"/>
    </location>
</feature>
<name>A0ABY3SHB8_9BACL</name>
<feature type="transmembrane region" description="Helical" evidence="4">
    <location>
        <begin position="12"/>
        <end position="40"/>
    </location>
</feature>
<accession>A0ABY3SHB8</accession>
<feature type="coiled-coil region" evidence="3">
    <location>
        <begin position="365"/>
        <end position="392"/>
    </location>
</feature>
<sequence length="405" mass="44917">MQIIQHPDPTNMFSIYYAMILALIFMKMIPWLISAVWGLGLTIYMITAQHSALHLDATSAPTYIIYFILISVLMLGALKVSNNMIRNIEESRARAEQLFHAQEEQRLQAKNQVTSITDHLRQISQTGEEDSISFDEMNNAFQDIASGAADQVDSTMTINNSIQSTNELIQEMSKSIHTLIAQTNEAAQLSEQGMKRMDKLSETLDIFTQDIGAVSEDTSLLIDRLNETSQFSDTIQDIANQTNLLSLNASIEAARAGEHGKGFAVVANEIRKLADMTAKSAIRISEQLQEFTSLSGQTRTRMEQVAVRMQQSNEITGQTKQAFESITDSVVMLKELSTSYSELMERITSSSASIGDSTNSLASISQEASATLEELSATLQTLLQNNRKNLDRIKDAEQGLRSVIQ</sequence>
<dbReference type="PANTHER" id="PTHR32089">
    <property type="entry name" value="METHYL-ACCEPTING CHEMOTAXIS PROTEIN MCPB"/>
    <property type="match status" value="1"/>
</dbReference>
<dbReference type="EMBL" id="CP090978">
    <property type="protein sequence ID" value="UJF32760.1"/>
    <property type="molecule type" value="Genomic_DNA"/>
</dbReference>
<organism evidence="6 7">
    <name type="scientific">Paenibacillus hexagrammi</name>
    <dbReference type="NCBI Taxonomy" id="2908839"/>
    <lineage>
        <taxon>Bacteria</taxon>
        <taxon>Bacillati</taxon>
        <taxon>Bacillota</taxon>
        <taxon>Bacilli</taxon>
        <taxon>Bacillales</taxon>
        <taxon>Paenibacillaceae</taxon>
        <taxon>Paenibacillus</taxon>
    </lineage>
</organism>
<dbReference type="InterPro" id="IPR004089">
    <property type="entry name" value="MCPsignal_dom"/>
</dbReference>
<dbReference type="Pfam" id="PF00015">
    <property type="entry name" value="MCPsignal"/>
    <property type="match status" value="1"/>
</dbReference>
<proteinExistence type="predicted"/>
<evidence type="ECO:0000313" key="7">
    <source>
        <dbReference type="Proteomes" id="UP001649230"/>
    </source>
</evidence>
<dbReference type="Proteomes" id="UP001649230">
    <property type="component" value="Chromosome"/>
</dbReference>
<feature type="transmembrane region" description="Helical" evidence="4">
    <location>
        <begin position="60"/>
        <end position="78"/>
    </location>
</feature>
<evidence type="ECO:0000313" key="6">
    <source>
        <dbReference type="EMBL" id="UJF32760.1"/>
    </source>
</evidence>
<reference evidence="6 7" key="1">
    <citation type="journal article" date="2024" name="Int. J. Syst. Evol. Microbiol.">
        <title>Paenibacillus hexagrammi sp. nov., a novel bacterium isolated from the gut content of Hexagrammos agrammus.</title>
        <authorList>
            <person name="Jung H.K."/>
            <person name="Kim D.G."/>
            <person name="Zin H."/>
            <person name="Park J."/>
            <person name="Jung H."/>
            <person name="Kim Y.O."/>
            <person name="Kong H.J."/>
            <person name="Kim J.W."/>
            <person name="Kim Y.S."/>
        </authorList>
    </citation>
    <scope>NUCLEOTIDE SEQUENCE [LARGE SCALE GENOMIC DNA]</scope>
    <source>
        <strain evidence="6 7">YPD9-1</strain>
    </source>
</reference>
<keyword evidence="4" id="KW-0472">Membrane</keyword>
<dbReference type="PANTHER" id="PTHR32089:SF112">
    <property type="entry name" value="LYSOZYME-LIKE PROTEIN-RELATED"/>
    <property type="match status" value="1"/>
</dbReference>